<sequence length="172" mass="19337">MLFTIGHSTHPLDEFVALLQSHGVNWLMDVRTVPRSRTNPQYNLDSLPEALTPFGVGHEYNKGLGGLRHTTADSPNMGWRNTSFRGYADYMQTPEFDAALEVLIGRTEEKTVAIMCAEAVWWRCHRSMVAEAMIVRGHAVQHIMPDGRLSEATLRPFAVVDGTRITYPPVEE</sequence>
<proteinExistence type="predicted"/>
<protein>
    <submittedName>
        <fullName evidence="1">DUF488 domain-containing protein</fullName>
    </submittedName>
</protein>
<dbReference type="PANTHER" id="PTHR39337:SF1">
    <property type="entry name" value="BLR5642 PROTEIN"/>
    <property type="match status" value="1"/>
</dbReference>
<gene>
    <name evidence="1" type="ORF">EAX62_10530</name>
</gene>
<dbReference type="InterPro" id="IPR014519">
    <property type="entry name" value="UCP024492"/>
</dbReference>
<name>A0A3M0GEV0_9ACTN</name>
<dbReference type="PIRSF" id="PIRSF024492">
    <property type="entry name" value="UCP024492"/>
    <property type="match status" value="1"/>
</dbReference>
<evidence type="ECO:0000313" key="2">
    <source>
        <dbReference type="Proteomes" id="UP000275256"/>
    </source>
</evidence>
<dbReference type="PANTHER" id="PTHR39337">
    <property type="entry name" value="BLR5642 PROTEIN"/>
    <property type="match status" value="1"/>
</dbReference>
<organism evidence="1 2">
    <name type="scientific">Tessaracoccus antarcticus</name>
    <dbReference type="NCBI Taxonomy" id="2479848"/>
    <lineage>
        <taxon>Bacteria</taxon>
        <taxon>Bacillati</taxon>
        <taxon>Actinomycetota</taxon>
        <taxon>Actinomycetes</taxon>
        <taxon>Propionibacteriales</taxon>
        <taxon>Propionibacteriaceae</taxon>
        <taxon>Tessaracoccus</taxon>
    </lineage>
</organism>
<dbReference type="EMBL" id="REFW01000002">
    <property type="protein sequence ID" value="RMB60123.1"/>
    <property type="molecule type" value="Genomic_DNA"/>
</dbReference>
<dbReference type="Pfam" id="PF04343">
    <property type="entry name" value="DUF488"/>
    <property type="match status" value="1"/>
</dbReference>
<dbReference type="Proteomes" id="UP000275256">
    <property type="component" value="Unassembled WGS sequence"/>
</dbReference>
<evidence type="ECO:0000313" key="1">
    <source>
        <dbReference type="EMBL" id="RMB60123.1"/>
    </source>
</evidence>
<dbReference type="RefSeq" id="WP_121901603.1">
    <property type="nucleotide sequence ID" value="NZ_REFW01000002.1"/>
</dbReference>
<reference evidence="1 2" key="1">
    <citation type="submission" date="2018-10" db="EMBL/GenBank/DDBJ databases">
        <title>Tessaracoccus antarcticuss sp. nov., isolated from sediment.</title>
        <authorList>
            <person name="Zhou L.Y."/>
            <person name="Du Z.J."/>
        </authorList>
    </citation>
    <scope>NUCLEOTIDE SEQUENCE [LARGE SCALE GENOMIC DNA]</scope>
    <source>
        <strain evidence="1 2">JDX10</strain>
    </source>
</reference>
<comment type="caution">
    <text evidence="1">The sequence shown here is derived from an EMBL/GenBank/DDBJ whole genome shotgun (WGS) entry which is preliminary data.</text>
</comment>
<dbReference type="AlphaFoldDB" id="A0A3M0GEV0"/>
<keyword evidence="2" id="KW-1185">Reference proteome</keyword>
<accession>A0A3M0GEV0</accession>
<dbReference type="InterPro" id="IPR007438">
    <property type="entry name" value="DUF488"/>
</dbReference>
<dbReference type="OrthoDB" id="9789109at2"/>